<dbReference type="EMBL" id="BJHY01000002">
    <property type="protein sequence ID" value="GDY79592.1"/>
    <property type="molecule type" value="Genomic_DNA"/>
</dbReference>
<protein>
    <submittedName>
        <fullName evidence="1">Uncharacterized protein</fullName>
    </submittedName>
</protein>
<dbReference type="AlphaFoldDB" id="A0A4D4MBP0"/>
<dbReference type="GeneID" id="41537864"/>
<gene>
    <name evidence="1" type="ORF">SAV14893_087340</name>
    <name evidence="2" type="ORF">SAV31267_090770</name>
</gene>
<accession>A0A4D4MBP0</accession>
<name>A0A4D4MBP0_STRAX</name>
<reference evidence="2 3" key="1">
    <citation type="submission" date="2019-04" db="EMBL/GenBank/DDBJ databases">
        <title>Draft genome sequences of Streptomyces avermitilis ATCC 31267.</title>
        <authorList>
            <person name="Komaki H."/>
            <person name="Tamura T."/>
            <person name="Hosoyama A."/>
        </authorList>
    </citation>
    <scope>NUCLEOTIDE SEQUENCE [LARGE SCALE GENOMIC DNA]</scope>
    <source>
        <strain evidence="2 3">ATCC 31267</strain>
    </source>
</reference>
<dbReference type="RefSeq" id="WP_010982173.1">
    <property type="nucleotide sequence ID" value="NZ_BAABTN010000057.1"/>
</dbReference>
<evidence type="ECO:0000313" key="1">
    <source>
        <dbReference type="EMBL" id="GDY69341.1"/>
    </source>
</evidence>
<evidence type="ECO:0000313" key="4">
    <source>
        <dbReference type="Proteomes" id="UP000302139"/>
    </source>
</evidence>
<reference evidence="1 4" key="2">
    <citation type="submission" date="2019-04" db="EMBL/GenBank/DDBJ databases">
        <title>Draft genome sequences of Streptomyces avermitilis NBRC 14893.</title>
        <authorList>
            <person name="Komaki H."/>
            <person name="Tamura T."/>
            <person name="Hosoyama A."/>
        </authorList>
    </citation>
    <scope>NUCLEOTIDE SEQUENCE [LARGE SCALE GENOMIC DNA]</scope>
    <source>
        <strain evidence="1 4">NBRC 14893</strain>
    </source>
</reference>
<dbReference type="EMBL" id="BJHX01000002">
    <property type="protein sequence ID" value="GDY69341.1"/>
    <property type="molecule type" value="Genomic_DNA"/>
</dbReference>
<sequence>MVRIGIPEPYATRRTEAMADRDNAFWGEAIPTMEEITGRKPRSLANFLSDYATAFARQPI</sequence>
<comment type="caution">
    <text evidence="1">The sequence shown here is derived from an EMBL/GenBank/DDBJ whole genome shotgun (WGS) entry which is preliminary data.</text>
</comment>
<dbReference type="STRING" id="33903.AQJ43_31990"/>
<organism evidence="1 4">
    <name type="scientific">Streptomyces avermitilis</name>
    <dbReference type="NCBI Taxonomy" id="33903"/>
    <lineage>
        <taxon>Bacteria</taxon>
        <taxon>Bacillati</taxon>
        <taxon>Actinomycetota</taxon>
        <taxon>Actinomycetes</taxon>
        <taxon>Kitasatosporales</taxon>
        <taxon>Streptomycetaceae</taxon>
        <taxon>Streptomyces</taxon>
    </lineage>
</organism>
<evidence type="ECO:0000313" key="2">
    <source>
        <dbReference type="EMBL" id="GDY79592.1"/>
    </source>
</evidence>
<dbReference type="Proteomes" id="UP000302139">
    <property type="component" value="Unassembled WGS sequence"/>
</dbReference>
<proteinExistence type="predicted"/>
<evidence type="ECO:0000313" key="3">
    <source>
        <dbReference type="Proteomes" id="UP000299211"/>
    </source>
</evidence>
<dbReference type="Proteomes" id="UP000299211">
    <property type="component" value="Unassembled WGS sequence"/>
</dbReference>